<dbReference type="CDD" id="cd07067">
    <property type="entry name" value="HP_PGM_like"/>
    <property type="match status" value="1"/>
</dbReference>
<sequence length="344" mass="36276">MTVTFVRHAESEGNATGNTTDDNPPLTELGEQQARDSADRLAGNDYDAIYASDLIRTQQTAGPMADELGLPIHVEHGFRELEAGVLAGLPERVAGIGMLVVAANWMVGNRSAQIPGSIDGNEFDARMDGALKVVYDSGARNAVVYSHGGAIMFWVLMNVDNPDPMLLLEHPLSNTDTVVVEGNPEDGWTLVNWNGVEVAKDPALPTKLLVDVRDAVVVPQTAGYRVGQALQTGDLPTIAKAAQDGVEDVINAPVQLVKDVAEDMSDEFAKTEVAGIAEMPKSGGATDLRDGNKAAPGVVKALNRSSGKVRAAVGATREQVSSSVRSIKDAVKKATTKPSEKDAA</sequence>
<evidence type="ECO:0000256" key="1">
    <source>
        <dbReference type="SAM" id="MobiDB-lite"/>
    </source>
</evidence>
<name>A0ABM7IPT3_9MYCO</name>
<feature type="region of interest" description="Disordered" evidence="1">
    <location>
        <begin position="313"/>
        <end position="344"/>
    </location>
</feature>
<dbReference type="PANTHER" id="PTHR48100">
    <property type="entry name" value="BROAD-SPECIFICITY PHOSPHATASE YOR283W-RELATED"/>
    <property type="match status" value="1"/>
</dbReference>
<dbReference type="Pfam" id="PF00300">
    <property type="entry name" value="His_Phos_1"/>
    <property type="match status" value="1"/>
</dbReference>
<feature type="region of interest" description="Disordered" evidence="1">
    <location>
        <begin position="1"/>
        <end position="27"/>
    </location>
</feature>
<organism evidence="2 3">
    <name type="scientific">Mycolicibacterium boenickei</name>
    <dbReference type="NCBI Taxonomy" id="146017"/>
    <lineage>
        <taxon>Bacteria</taxon>
        <taxon>Bacillati</taxon>
        <taxon>Actinomycetota</taxon>
        <taxon>Actinomycetes</taxon>
        <taxon>Mycobacteriales</taxon>
        <taxon>Mycobacteriaceae</taxon>
        <taxon>Mycolicibacterium</taxon>
    </lineage>
</organism>
<evidence type="ECO:0008006" key="4">
    <source>
        <dbReference type="Google" id="ProtNLM"/>
    </source>
</evidence>
<dbReference type="Gene3D" id="3.40.50.1240">
    <property type="entry name" value="Phosphoglycerate mutase-like"/>
    <property type="match status" value="1"/>
</dbReference>
<feature type="compositionally biased region" description="Basic and acidic residues" evidence="1">
    <location>
        <begin position="326"/>
        <end position="344"/>
    </location>
</feature>
<dbReference type="EMBL" id="AP022579">
    <property type="protein sequence ID" value="BBX88790.1"/>
    <property type="molecule type" value="Genomic_DNA"/>
</dbReference>
<dbReference type="InterPro" id="IPR050275">
    <property type="entry name" value="PGM_Phosphatase"/>
</dbReference>
<reference evidence="2 3" key="1">
    <citation type="journal article" date="2019" name="Emerg. Microbes Infect.">
        <title>Comprehensive subspecies identification of 175 nontuberculous mycobacteria species based on 7547 genomic profiles.</title>
        <authorList>
            <person name="Matsumoto Y."/>
            <person name="Kinjo T."/>
            <person name="Motooka D."/>
            <person name="Nabeya D."/>
            <person name="Jung N."/>
            <person name="Uechi K."/>
            <person name="Horii T."/>
            <person name="Iida T."/>
            <person name="Fujita J."/>
            <person name="Nakamura S."/>
        </authorList>
    </citation>
    <scope>NUCLEOTIDE SEQUENCE [LARGE SCALE GENOMIC DNA]</scope>
    <source>
        <strain evidence="2 3">JCM 15653</strain>
    </source>
</reference>
<dbReference type="InterPro" id="IPR029033">
    <property type="entry name" value="His_PPase_superfam"/>
</dbReference>
<dbReference type="Proteomes" id="UP000466683">
    <property type="component" value="Chromosome"/>
</dbReference>
<dbReference type="PANTHER" id="PTHR48100:SF58">
    <property type="entry name" value="PE-PGRS FAMILY PROTEIN PE_PGRS11"/>
    <property type="match status" value="1"/>
</dbReference>
<evidence type="ECO:0000313" key="3">
    <source>
        <dbReference type="Proteomes" id="UP000466683"/>
    </source>
</evidence>
<dbReference type="SUPFAM" id="SSF53254">
    <property type="entry name" value="Phosphoglycerate mutase-like"/>
    <property type="match status" value="1"/>
</dbReference>
<proteinExistence type="predicted"/>
<gene>
    <name evidence="2" type="ORF">MBOE_04390</name>
</gene>
<feature type="compositionally biased region" description="Polar residues" evidence="1">
    <location>
        <begin position="13"/>
        <end position="22"/>
    </location>
</feature>
<keyword evidence="3" id="KW-1185">Reference proteome</keyword>
<accession>A0ABM7IPT3</accession>
<dbReference type="SMART" id="SM00855">
    <property type="entry name" value="PGAM"/>
    <property type="match status" value="1"/>
</dbReference>
<evidence type="ECO:0000313" key="2">
    <source>
        <dbReference type="EMBL" id="BBX88790.1"/>
    </source>
</evidence>
<protein>
    <recommendedName>
        <fullName evidence="4">Phosphoglycerate mutase</fullName>
    </recommendedName>
</protein>
<dbReference type="InterPro" id="IPR013078">
    <property type="entry name" value="His_Pase_superF_clade-1"/>
</dbReference>